<dbReference type="InterPro" id="IPR000644">
    <property type="entry name" value="CBS_dom"/>
</dbReference>
<evidence type="ECO:0000313" key="3">
    <source>
        <dbReference type="EMBL" id="MDR7321398.1"/>
    </source>
</evidence>
<proteinExistence type="predicted"/>
<dbReference type="Pfam" id="PF18755">
    <property type="entry name" value="RAMA"/>
    <property type="match status" value="1"/>
</dbReference>
<evidence type="ECO:0000313" key="4">
    <source>
        <dbReference type="Proteomes" id="UP001183629"/>
    </source>
</evidence>
<dbReference type="Pfam" id="PF00571">
    <property type="entry name" value="CBS"/>
    <property type="match status" value="2"/>
</dbReference>
<evidence type="ECO:0000259" key="2">
    <source>
        <dbReference type="PROSITE" id="PS51371"/>
    </source>
</evidence>
<dbReference type="CDD" id="cd02205">
    <property type="entry name" value="CBS_pair_SF"/>
    <property type="match status" value="1"/>
</dbReference>
<sequence>MVTPDRIRSTYLIDGRRVVLRDLLAAGLLAPGTALSFTRPRMRESYSAVVTEDGRIRLENGEEFQSPSRAAMAAANTRVLDGWHAWIVEPEHRPLDALRQELLDKAVSEAPPIAAETAGDGHLSRVHERLREMRRRADANDPQSTTVRELLSLWGAHDRGDQVSRIEADLANHGLATRPGFRSVTLDATVQMITAAQEIAQEEAAEPEPDVTVLPEDDEDDAEPRHAWLTVGNLSPLSGVESVPPTASMNEAVTKMSLNDYSQLAVMSGKHQLRGAVTWQSISQARHRNSDARLADATIDAQAVPYDTDLFDVLDRVRRSGFVFVKNERNEVAGVVTTDDIVARYGETANPFILIGDLDRALRRAIAARILLDDVKALCSSRINGFDDMSMGDYQRVLESEAQWERLNWQLDRKAFIGRLDEIRRIRNKVMHFNPDPLPEDTVLMLRNMNTTLRRLAG</sequence>
<dbReference type="RefSeq" id="WP_310410380.1">
    <property type="nucleotide sequence ID" value="NZ_JAVDYC010000001.1"/>
</dbReference>
<reference evidence="3 4" key="1">
    <citation type="submission" date="2023-07" db="EMBL/GenBank/DDBJ databases">
        <title>Sequencing the genomes of 1000 actinobacteria strains.</title>
        <authorList>
            <person name="Klenk H.-P."/>
        </authorList>
    </citation>
    <scope>NUCLEOTIDE SEQUENCE [LARGE SCALE GENOMIC DNA]</scope>
    <source>
        <strain evidence="3 4">DSM 44711</strain>
    </source>
</reference>
<dbReference type="InterPro" id="IPR046342">
    <property type="entry name" value="CBS_dom_sf"/>
</dbReference>
<feature type="domain" description="CBS" evidence="2">
    <location>
        <begin position="234"/>
        <end position="292"/>
    </location>
</feature>
<dbReference type="InterPro" id="IPR040843">
    <property type="entry name" value="RAMA"/>
</dbReference>
<gene>
    <name evidence="3" type="ORF">J2S44_001648</name>
</gene>
<organism evidence="3 4">
    <name type="scientific">Catenuloplanes niger</name>
    <dbReference type="NCBI Taxonomy" id="587534"/>
    <lineage>
        <taxon>Bacteria</taxon>
        <taxon>Bacillati</taxon>
        <taxon>Actinomycetota</taxon>
        <taxon>Actinomycetes</taxon>
        <taxon>Micromonosporales</taxon>
        <taxon>Micromonosporaceae</taxon>
        <taxon>Catenuloplanes</taxon>
    </lineage>
</organism>
<comment type="caution">
    <text evidence="3">The sequence shown here is derived from an EMBL/GenBank/DDBJ whole genome shotgun (WGS) entry which is preliminary data.</text>
</comment>
<keyword evidence="4" id="KW-1185">Reference proteome</keyword>
<dbReference type="AlphaFoldDB" id="A0AAE3ZNI7"/>
<dbReference type="Proteomes" id="UP001183629">
    <property type="component" value="Unassembled WGS sequence"/>
</dbReference>
<dbReference type="SUPFAM" id="SSF54631">
    <property type="entry name" value="CBS-domain pair"/>
    <property type="match status" value="1"/>
</dbReference>
<keyword evidence="1" id="KW-0129">CBS domain</keyword>
<dbReference type="Gene3D" id="3.10.580.10">
    <property type="entry name" value="CBS-domain"/>
    <property type="match status" value="1"/>
</dbReference>
<name>A0AAE3ZNI7_9ACTN</name>
<dbReference type="EMBL" id="JAVDYC010000001">
    <property type="protein sequence ID" value="MDR7321398.1"/>
    <property type="molecule type" value="Genomic_DNA"/>
</dbReference>
<accession>A0AAE3ZNI7</accession>
<evidence type="ECO:0000256" key="1">
    <source>
        <dbReference type="PROSITE-ProRule" id="PRU00703"/>
    </source>
</evidence>
<protein>
    <submittedName>
        <fullName evidence="3">CBS domain-containing protein</fullName>
    </submittedName>
</protein>
<dbReference type="PROSITE" id="PS51371">
    <property type="entry name" value="CBS"/>
    <property type="match status" value="1"/>
</dbReference>